<dbReference type="InterPro" id="IPR001789">
    <property type="entry name" value="Sig_transdc_resp-reg_receiver"/>
</dbReference>
<dbReference type="InterPro" id="IPR011006">
    <property type="entry name" value="CheY-like_superfamily"/>
</dbReference>
<dbReference type="Gene3D" id="6.10.250.690">
    <property type="match status" value="1"/>
</dbReference>
<dbReference type="CDD" id="cd00383">
    <property type="entry name" value="trans_reg_C"/>
    <property type="match status" value="1"/>
</dbReference>
<dbReference type="PROSITE" id="PS50110">
    <property type="entry name" value="RESPONSE_REGULATORY"/>
    <property type="match status" value="1"/>
</dbReference>
<comment type="caution">
    <text evidence="10">The sequence shown here is derived from an EMBL/GenBank/DDBJ whole genome shotgun (WGS) entry which is preliminary data.</text>
</comment>
<dbReference type="Gene3D" id="1.10.10.10">
    <property type="entry name" value="Winged helix-like DNA-binding domain superfamily/Winged helix DNA-binding domain"/>
    <property type="match status" value="1"/>
</dbReference>
<evidence type="ECO:0000256" key="4">
    <source>
        <dbReference type="ARBA" id="ARBA00023125"/>
    </source>
</evidence>
<feature type="DNA-binding region" description="OmpR/PhoB-type" evidence="7">
    <location>
        <begin position="128"/>
        <end position="225"/>
    </location>
</feature>
<dbReference type="Gene3D" id="3.40.50.2300">
    <property type="match status" value="1"/>
</dbReference>
<evidence type="ECO:0000313" key="10">
    <source>
        <dbReference type="EMBL" id="MCQ4167189.1"/>
    </source>
</evidence>
<dbReference type="PANTHER" id="PTHR48111">
    <property type="entry name" value="REGULATOR OF RPOS"/>
    <property type="match status" value="1"/>
</dbReference>
<name>A0ABT1QY19_9GAMM</name>
<keyword evidence="4 7" id="KW-0238">DNA-binding</keyword>
<keyword evidence="11" id="KW-1185">Reference proteome</keyword>
<dbReference type="InterPro" id="IPR036388">
    <property type="entry name" value="WH-like_DNA-bd_sf"/>
</dbReference>
<feature type="domain" description="Response regulatory" evidence="8">
    <location>
        <begin position="6"/>
        <end position="120"/>
    </location>
</feature>
<feature type="modified residue" description="4-aspartylphosphate" evidence="6">
    <location>
        <position position="55"/>
    </location>
</feature>
<proteinExistence type="predicted"/>
<evidence type="ECO:0000259" key="9">
    <source>
        <dbReference type="PROSITE" id="PS51755"/>
    </source>
</evidence>
<dbReference type="PANTHER" id="PTHR48111:SF22">
    <property type="entry name" value="REGULATOR OF RPOS"/>
    <property type="match status" value="1"/>
</dbReference>
<accession>A0ABT1QY19</accession>
<dbReference type="Proteomes" id="UP001165498">
    <property type="component" value="Unassembled WGS sequence"/>
</dbReference>
<dbReference type="Pfam" id="PF00486">
    <property type="entry name" value="Trans_reg_C"/>
    <property type="match status" value="1"/>
</dbReference>
<gene>
    <name evidence="10" type="ORF">NM961_20940</name>
</gene>
<evidence type="ECO:0000259" key="8">
    <source>
        <dbReference type="PROSITE" id="PS50110"/>
    </source>
</evidence>
<organism evidence="10 11">
    <name type="scientific">Tahibacter harae</name>
    <dbReference type="NCBI Taxonomy" id="2963937"/>
    <lineage>
        <taxon>Bacteria</taxon>
        <taxon>Pseudomonadati</taxon>
        <taxon>Pseudomonadota</taxon>
        <taxon>Gammaproteobacteria</taxon>
        <taxon>Lysobacterales</taxon>
        <taxon>Rhodanobacteraceae</taxon>
        <taxon>Tahibacter</taxon>
    </lineage>
</organism>
<sequence>MNQPSRVLLIEDQHDIAANIWDFLERRGYRLDHAADGATGLAAALRGGFDVIVLDLGLPRLDGLELCRRLREAGRSTPILMLTARDTLQDKLRGFAEGADDYLVKPFAMKELEARIRAVHRRGRPPPEAVLQVGGLSYDPNTLRARREGDEIGLTRVQSIILRLLLQHSPQVLSHRALIEAIWGEEGGDVAALHTHVYELRKLVDKPYAQALIRSVHGVGYRLEAG</sequence>
<evidence type="ECO:0000313" key="11">
    <source>
        <dbReference type="Proteomes" id="UP001165498"/>
    </source>
</evidence>
<evidence type="ECO:0000256" key="7">
    <source>
        <dbReference type="PROSITE-ProRule" id="PRU01091"/>
    </source>
</evidence>
<dbReference type="SMART" id="SM00448">
    <property type="entry name" value="REC"/>
    <property type="match status" value="1"/>
</dbReference>
<dbReference type="InterPro" id="IPR001867">
    <property type="entry name" value="OmpR/PhoB-type_DNA-bd"/>
</dbReference>
<reference evidence="10" key="1">
    <citation type="submission" date="2022-07" db="EMBL/GenBank/DDBJ databases">
        <title>Tahibacter sp., a new gammaproteobacterium isolated from the silt sample collected at pig farm.</title>
        <authorList>
            <person name="Chen H."/>
        </authorList>
    </citation>
    <scope>NUCLEOTIDE SEQUENCE</scope>
    <source>
        <strain evidence="10">P2K</strain>
    </source>
</reference>
<dbReference type="EMBL" id="JANFQO010000026">
    <property type="protein sequence ID" value="MCQ4167189.1"/>
    <property type="molecule type" value="Genomic_DNA"/>
</dbReference>
<keyword evidence="5" id="KW-0804">Transcription</keyword>
<keyword evidence="1 6" id="KW-0597">Phosphoprotein</keyword>
<keyword evidence="3" id="KW-0805">Transcription regulation</keyword>
<dbReference type="CDD" id="cd17624">
    <property type="entry name" value="REC_OmpR_PmrA-like"/>
    <property type="match status" value="1"/>
</dbReference>
<evidence type="ECO:0000256" key="2">
    <source>
        <dbReference type="ARBA" id="ARBA00023012"/>
    </source>
</evidence>
<dbReference type="InterPro" id="IPR039420">
    <property type="entry name" value="WalR-like"/>
</dbReference>
<evidence type="ECO:0000256" key="1">
    <source>
        <dbReference type="ARBA" id="ARBA00022553"/>
    </source>
</evidence>
<dbReference type="SUPFAM" id="SSF52172">
    <property type="entry name" value="CheY-like"/>
    <property type="match status" value="1"/>
</dbReference>
<dbReference type="SMART" id="SM00862">
    <property type="entry name" value="Trans_reg_C"/>
    <property type="match status" value="1"/>
</dbReference>
<evidence type="ECO:0000256" key="6">
    <source>
        <dbReference type="PROSITE-ProRule" id="PRU00169"/>
    </source>
</evidence>
<dbReference type="RefSeq" id="WP_255916378.1">
    <property type="nucleotide sequence ID" value="NZ_JANFQO010000026.1"/>
</dbReference>
<dbReference type="PROSITE" id="PS51755">
    <property type="entry name" value="OMPR_PHOB"/>
    <property type="match status" value="1"/>
</dbReference>
<protein>
    <submittedName>
        <fullName evidence="10">Response regulator transcription factor</fullName>
    </submittedName>
</protein>
<evidence type="ECO:0000256" key="3">
    <source>
        <dbReference type="ARBA" id="ARBA00023015"/>
    </source>
</evidence>
<feature type="domain" description="OmpR/PhoB-type" evidence="9">
    <location>
        <begin position="128"/>
        <end position="225"/>
    </location>
</feature>
<evidence type="ECO:0000256" key="5">
    <source>
        <dbReference type="ARBA" id="ARBA00023163"/>
    </source>
</evidence>
<dbReference type="Pfam" id="PF00072">
    <property type="entry name" value="Response_reg"/>
    <property type="match status" value="1"/>
</dbReference>
<keyword evidence="2" id="KW-0902">Two-component regulatory system</keyword>